<protein>
    <recommendedName>
        <fullName evidence="5">Hemolysin D</fullName>
    </recommendedName>
</protein>
<dbReference type="Gene3D" id="2.40.30.170">
    <property type="match status" value="1"/>
</dbReference>
<evidence type="ECO:0000256" key="2">
    <source>
        <dbReference type="SAM" id="MobiDB-lite"/>
    </source>
</evidence>
<comment type="caution">
    <text evidence="3">The sequence shown here is derived from an EMBL/GenBank/DDBJ whole genome shotgun (WGS) entry which is preliminary data.</text>
</comment>
<feature type="coiled-coil region" evidence="1">
    <location>
        <begin position="68"/>
        <end position="114"/>
    </location>
</feature>
<dbReference type="AlphaFoldDB" id="A0A2S6ZFJ0"/>
<dbReference type="Gene3D" id="1.10.287.470">
    <property type="entry name" value="Helix hairpin bin"/>
    <property type="match status" value="1"/>
</dbReference>
<evidence type="ECO:0000313" key="4">
    <source>
        <dbReference type="Proteomes" id="UP000239898"/>
    </source>
</evidence>
<accession>A0A2S6ZFJ0</accession>
<evidence type="ECO:0000256" key="1">
    <source>
        <dbReference type="SAM" id="Coils"/>
    </source>
</evidence>
<evidence type="ECO:0000313" key="3">
    <source>
        <dbReference type="EMBL" id="PPT91013.1"/>
    </source>
</evidence>
<gene>
    <name evidence="3" type="ORF">XthCFBP4691_09515</name>
</gene>
<dbReference type="Proteomes" id="UP000239898">
    <property type="component" value="Unassembled WGS sequence"/>
</dbReference>
<proteinExistence type="predicted"/>
<dbReference type="SUPFAM" id="SSF111369">
    <property type="entry name" value="HlyD-like secretion proteins"/>
    <property type="match status" value="1"/>
</dbReference>
<reference evidence="3 4" key="1">
    <citation type="submission" date="2016-08" db="EMBL/GenBank/DDBJ databases">
        <title>Evolution of the type three secretion system and type three effector repertoires in Xanthomonas.</title>
        <authorList>
            <person name="Merda D."/>
            <person name="Briand M."/>
            <person name="Bosis E."/>
            <person name="Rousseau C."/>
            <person name="Portier P."/>
            <person name="Jacques M.-A."/>
            <person name="Fischer-Le Saux M."/>
        </authorList>
    </citation>
    <scope>NUCLEOTIDE SEQUENCE [LARGE SCALE GENOMIC DNA]</scope>
    <source>
        <strain evidence="3 4">CFBP 4691</strain>
    </source>
</reference>
<dbReference type="EMBL" id="MIGX01000037">
    <property type="protein sequence ID" value="PPT91013.1"/>
    <property type="molecule type" value="Genomic_DNA"/>
</dbReference>
<keyword evidence="4" id="KW-1185">Reference proteome</keyword>
<name>A0A2S6ZFJ0_9XANT</name>
<feature type="region of interest" description="Disordered" evidence="2">
    <location>
        <begin position="114"/>
        <end position="133"/>
    </location>
</feature>
<evidence type="ECO:0008006" key="5">
    <source>
        <dbReference type="Google" id="ProtNLM"/>
    </source>
</evidence>
<keyword evidence="1" id="KW-0175">Coiled coil</keyword>
<sequence>MLSLLLAACTQPPAPVAAPDPAPAAYLAVARGRIDVEGGLLRLSLPVAAALRQVAVHEGDAVRRGALLIEADDRAAALELDIARTRAQAAAARVTQLQQRLAHARQRQRRLAEAARIGAGDGQSADDAGDASQTLDDALQTARSDATLAVAQVRQAELQRDQYRLYAPVDGRVLQLAAAPGARSDGGATPLLTLLPDAPRLVRAELDERYAAAVAPGMLADVISDDGRQTVLGTAVVRWLAPAFGPAQLHDAADSAGNDRSVACVLAFQQPSALRLGQRVLVRLRTAPR</sequence>
<dbReference type="Gene3D" id="2.40.50.100">
    <property type="match status" value="1"/>
</dbReference>
<dbReference type="GO" id="GO:1990281">
    <property type="term" value="C:efflux pump complex"/>
    <property type="evidence" value="ECO:0007669"/>
    <property type="project" value="TreeGrafter"/>
</dbReference>
<dbReference type="PANTHER" id="PTHR30469">
    <property type="entry name" value="MULTIDRUG RESISTANCE PROTEIN MDTA"/>
    <property type="match status" value="1"/>
</dbReference>
<dbReference type="PANTHER" id="PTHR30469:SF15">
    <property type="entry name" value="HLYD FAMILY OF SECRETION PROTEINS"/>
    <property type="match status" value="1"/>
</dbReference>
<dbReference type="GO" id="GO:0015562">
    <property type="term" value="F:efflux transmembrane transporter activity"/>
    <property type="evidence" value="ECO:0007669"/>
    <property type="project" value="TreeGrafter"/>
</dbReference>
<organism evidence="3 4">
    <name type="scientific">Xanthomonas theicola</name>
    <dbReference type="NCBI Taxonomy" id="56464"/>
    <lineage>
        <taxon>Bacteria</taxon>
        <taxon>Pseudomonadati</taxon>
        <taxon>Pseudomonadota</taxon>
        <taxon>Gammaproteobacteria</taxon>
        <taxon>Lysobacterales</taxon>
        <taxon>Lysobacteraceae</taxon>
        <taxon>Xanthomonas</taxon>
    </lineage>
</organism>